<feature type="transmembrane region" description="Helical" evidence="1">
    <location>
        <begin position="72"/>
        <end position="93"/>
    </location>
</feature>
<protein>
    <submittedName>
        <fullName evidence="2">Uncharacterized protein</fullName>
    </submittedName>
</protein>
<organism evidence="2 3">
    <name type="scientific">Streptoalloteichus tenebrarius (strain ATCC 17920 / DSM 40477 / JCM 4838 / CBS 697.72 / NBRC 16177 / NCIMB 11028 / NRRL B-12390 / A12253. 1 / ISP 5477)</name>
    <name type="common">Streptomyces tenebrarius</name>
    <dbReference type="NCBI Taxonomy" id="1933"/>
    <lineage>
        <taxon>Bacteria</taxon>
        <taxon>Bacillati</taxon>
        <taxon>Actinomycetota</taxon>
        <taxon>Actinomycetes</taxon>
        <taxon>Pseudonocardiales</taxon>
        <taxon>Pseudonocardiaceae</taxon>
        <taxon>Streptoalloteichus</taxon>
    </lineage>
</organism>
<evidence type="ECO:0000313" key="3">
    <source>
        <dbReference type="Proteomes" id="UP001205311"/>
    </source>
</evidence>
<keyword evidence="1" id="KW-0812">Transmembrane</keyword>
<dbReference type="Proteomes" id="UP001205311">
    <property type="component" value="Unassembled WGS sequence"/>
</dbReference>
<feature type="transmembrane region" description="Helical" evidence="1">
    <location>
        <begin position="23"/>
        <end position="45"/>
    </location>
</feature>
<evidence type="ECO:0000256" key="1">
    <source>
        <dbReference type="SAM" id="Phobius"/>
    </source>
</evidence>
<name>A0ABT1HZ93_STRSD</name>
<proteinExistence type="predicted"/>
<reference evidence="2 3" key="1">
    <citation type="submission" date="2022-06" db="EMBL/GenBank/DDBJ databases">
        <title>Genomic Encyclopedia of Archaeal and Bacterial Type Strains, Phase II (KMG-II): from individual species to whole genera.</title>
        <authorList>
            <person name="Goeker M."/>
        </authorList>
    </citation>
    <scope>NUCLEOTIDE SEQUENCE [LARGE SCALE GENOMIC DNA]</scope>
    <source>
        <strain evidence="2 3">DSM 40477</strain>
    </source>
</reference>
<evidence type="ECO:0000313" key="2">
    <source>
        <dbReference type="EMBL" id="MCP2260814.1"/>
    </source>
</evidence>
<dbReference type="EMBL" id="JAMTCP010000032">
    <property type="protein sequence ID" value="MCP2260814.1"/>
    <property type="molecule type" value="Genomic_DNA"/>
</dbReference>
<dbReference type="RefSeq" id="WP_253671662.1">
    <property type="nucleotide sequence ID" value="NZ_JAMTCP010000032.1"/>
</dbReference>
<comment type="caution">
    <text evidence="2">The sequence shown here is derived from an EMBL/GenBank/DDBJ whole genome shotgun (WGS) entry which is preliminary data.</text>
</comment>
<keyword evidence="3" id="KW-1185">Reference proteome</keyword>
<sequence>MTTEADRAARAVGRASGSGLGELLLGAALGVLVAGLLEALVLSALTGRLASALGQEDLRQLSLRWGDAELRYGGPLVAVLDLVLFSLVTLGTIRVVRGAAGALSGAAGSATEAGPPGA</sequence>
<keyword evidence="1" id="KW-0472">Membrane</keyword>
<accession>A0ABT1HZ93</accession>
<keyword evidence="1" id="KW-1133">Transmembrane helix</keyword>
<gene>
    <name evidence="2" type="ORF">LX15_004534</name>
</gene>